<dbReference type="RefSeq" id="XP_062726408.1">
    <property type="nucleotide sequence ID" value="XM_062868407.1"/>
</dbReference>
<dbReference type="AlphaFoldDB" id="A0AAJ0H2J3"/>
<gene>
    <name evidence="2" type="ORF">B0T15DRAFT_518972</name>
</gene>
<dbReference type="GeneID" id="87887236"/>
<accession>A0AAJ0H2J3</accession>
<dbReference type="EMBL" id="JAUDZG010000001">
    <property type="protein sequence ID" value="KAK3310628.1"/>
    <property type="molecule type" value="Genomic_DNA"/>
</dbReference>
<evidence type="ECO:0000313" key="3">
    <source>
        <dbReference type="Proteomes" id="UP001273166"/>
    </source>
</evidence>
<sequence>MRCQNRGEVANLLQPPRSISSSGRVIYNRANYNFTHYLPRQGPGRRRGVRWEEEQWGVSKSTIEFREAAGTMDPLWVGVWASVCLGIFRFARDAENGRFWAVIERLAKAEAEEERTGVVGKGRYDLVSLLFDWGLFAEGLYLEKKLKKVDDDEEGSEAGRFWFPCRVLDPNANGGPTGYSDFVLVETSPTPEAGFAGWGSSDDGPATAAAAAQTGFSGAETWERDVAAALSGWTVTRDGQPVADSGGSSDFVHSPPPQNGLDW</sequence>
<reference evidence="2" key="2">
    <citation type="submission" date="2023-06" db="EMBL/GenBank/DDBJ databases">
        <authorList>
            <consortium name="Lawrence Berkeley National Laboratory"/>
            <person name="Mondo S.J."/>
            <person name="Hensen N."/>
            <person name="Bonometti L."/>
            <person name="Westerberg I."/>
            <person name="Brannstrom I.O."/>
            <person name="Guillou S."/>
            <person name="Cros-Aarteil S."/>
            <person name="Calhoun S."/>
            <person name="Haridas S."/>
            <person name="Kuo A."/>
            <person name="Pangilinan J."/>
            <person name="Riley R."/>
            <person name="Labutti K."/>
            <person name="Andreopoulos B."/>
            <person name="Lipzen A."/>
            <person name="Chen C."/>
            <person name="Yanf M."/>
            <person name="Daum C."/>
            <person name="Ng V."/>
            <person name="Clum A."/>
            <person name="Steindorff A."/>
            <person name="Ohm R."/>
            <person name="Martin F."/>
            <person name="Silar P."/>
            <person name="Natvig D."/>
            <person name="Lalanne C."/>
            <person name="Gautier V."/>
            <person name="Ament-Velasquez S.L."/>
            <person name="Kruys A."/>
            <person name="Hutchinson M.I."/>
            <person name="Powell A.J."/>
            <person name="Barry K."/>
            <person name="Miller A.N."/>
            <person name="Grigoriev I.V."/>
            <person name="Debuchy R."/>
            <person name="Gladieux P."/>
            <person name="Thoren M.H."/>
            <person name="Johannesson H."/>
        </authorList>
    </citation>
    <scope>NUCLEOTIDE SEQUENCE</scope>
    <source>
        <strain evidence="2">CBS 333.67</strain>
    </source>
</reference>
<dbReference type="Proteomes" id="UP001273166">
    <property type="component" value="Unassembled WGS sequence"/>
</dbReference>
<protein>
    <submittedName>
        <fullName evidence="2">Uncharacterized protein</fullName>
    </submittedName>
</protein>
<reference evidence="2" key="1">
    <citation type="journal article" date="2023" name="Mol. Phylogenet. Evol.">
        <title>Genome-scale phylogeny and comparative genomics of the fungal order Sordariales.</title>
        <authorList>
            <person name="Hensen N."/>
            <person name="Bonometti L."/>
            <person name="Westerberg I."/>
            <person name="Brannstrom I.O."/>
            <person name="Guillou S."/>
            <person name="Cros-Aarteil S."/>
            <person name="Calhoun S."/>
            <person name="Haridas S."/>
            <person name="Kuo A."/>
            <person name="Mondo S."/>
            <person name="Pangilinan J."/>
            <person name="Riley R."/>
            <person name="LaButti K."/>
            <person name="Andreopoulos B."/>
            <person name="Lipzen A."/>
            <person name="Chen C."/>
            <person name="Yan M."/>
            <person name="Daum C."/>
            <person name="Ng V."/>
            <person name="Clum A."/>
            <person name="Steindorff A."/>
            <person name="Ohm R.A."/>
            <person name="Martin F."/>
            <person name="Silar P."/>
            <person name="Natvig D.O."/>
            <person name="Lalanne C."/>
            <person name="Gautier V."/>
            <person name="Ament-Velasquez S.L."/>
            <person name="Kruys A."/>
            <person name="Hutchinson M.I."/>
            <person name="Powell A.J."/>
            <person name="Barry K."/>
            <person name="Miller A.N."/>
            <person name="Grigoriev I.V."/>
            <person name="Debuchy R."/>
            <person name="Gladieux P."/>
            <person name="Hiltunen Thoren M."/>
            <person name="Johannesson H."/>
        </authorList>
    </citation>
    <scope>NUCLEOTIDE SEQUENCE</scope>
    <source>
        <strain evidence="2">CBS 333.67</strain>
    </source>
</reference>
<feature type="compositionally biased region" description="Pro residues" evidence="1">
    <location>
        <begin position="254"/>
        <end position="263"/>
    </location>
</feature>
<evidence type="ECO:0000313" key="2">
    <source>
        <dbReference type="EMBL" id="KAK3310628.1"/>
    </source>
</evidence>
<name>A0AAJ0H2J3_9PEZI</name>
<keyword evidence="3" id="KW-1185">Reference proteome</keyword>
<feature type="region of interest" description="Disordered" evidence="1">
    <location>
        <begin position="237"/>
        <end position="263"/>
    </location>
</feature>
<comment type="caution">
    <text evidence="2">The sequence shown here is derived from an EMBL/GenBank/DDBJ whole genome shotgun (WGS) entry which is preliminary data.</text>
</comment>
<organism evidence="2 3">
    <name type="scientific">Chaetomium strumarium</name>
    <dbReference type="NCBI Taxonomy" id="1170767"/>
    <lineage>
        <taxon>Eukaryota</taxon>
        <taxon>Fungi</taxon>
        <taxon>Dikarya</taxon>
        <taxon>Ascomycota</taxon>
        <taxon>Pezizomycotina</taxon>
        <taxon>Sordariomycetes</taxon>
        <taxon>Sordariomycetidae</taxon>
        <taxon>Sordariales</taxon>
        <taxon>Chaetomiaceae</taxon>
        <taxon>Chaetomium</taxon>
    </lineage>
</organism>
<evidence type="ECO:0000256" key="1">
    <source>
        <dbReference type="SAM" id="MobiDB-lite"/>
    </source>
</evidence>
<proteinExistence type="predicted"/>